<dbReference type="GO" id="GO:0046656">
    <property type="term" value="P:folic acid biosynthetic process"/>
    <property type="evidence" value="ECO:0007669"/>
    <property type="project" value="UniProtKB-KW"/>
</dbReference>
<dbReference type="GO" id="GO:0004326">
    <property type="term" value="F:tetrahydrofolylpolyglutamate synthase activity"/>
    <property type="evidence" value="ECO:0007669"/>
    <property type="project" value="UniProtKB-EC"/>
</dbReference>
<comment type="pathway">
    <text evidence="2">Cofactor biosynthesis; tetrahydrofolate biosynthesis; 7,8-dihydrofolate from 2-amino-4-hydroxy-6-hydroxymethyl-7,8-dihydropteridine diphosphate and 4-aminobenzoate: step 2/2.</text>
</comment>
<dbReference type="EC" id="6.3.2.12" evidence="5"/>
<evidence type="ECO:0000313" key="25">
    <source>
        <dbReference type="Proteomes" id="UP000232693"/>
    </source>
</evidence>
<accession>A0A2K9AYQ2</accession>
<evidence type="ECO:0000256" key="8">
    <source>
        <dbReference type="ARBA" id="ARBA00022598"/>
    </source>
</evidence>
<dbReference type="OrthoDB" id="9809356at2"/>
<dbReference type="RefSeq" id="WP_106646839.1">
    <property type="nucleotide sequence ID" value="NZ_BMGO01000001.1"/>
</dbReference>
<dbReference type="PANTHER" id="PTHR11136:SF0">
    <property type="entry name" value="DIHYDROFOLATE SYNTHETASE-RELATED"/>
    <property type="match status" value="1"/>
</dbReference>
<evidence type="ECO:0000256" key="15">
    <source>
        <dbReference type="ARBA" id="ARBA00030592"/>
    </source>
</evidence>
<evidence type="ECO:0000256" key="4">
    <source>
        <dbReference type="ARBA" id="ARBA00008276"/>
    </source>
</evidence>
<evidence type="ECO:0000256" key="6">
    <source>
        <dbReference type="ARBA" id="ARBA00013025"/>
    </source>
</evidence>
<gene>
    <name evidence="24" type="ORF">CW740_06955</name>
</gene>
<dbReference type="InterPro" id="IPR001645">
    <property type="entry name" value="Folylpolyglutamate_synth"/>
</dbReference>
<feature type="domain" description="Mur ligase central" evidence="23">
    <location>
        <begin position="52"/>
        <end position="248"/>
    </location>
</feature>
<evidence type="ECO:0000256" key="19">
    <source>
        <dbReference type="ARBA" id="ARBA00049035"/>
    </source>
</evidence>
<name>A0A2K9AYQ2_9GAMM</name>
<dbReference type="PANTHER" id="PTHR11136">
    <property type="entry name" value="FOLYLPOLYGLUTAMATE SYNTHASE-RELATED"/>
    <property type="match status" value="1"/>
</dbReference>
<dbReference type="Pfam" id="PF02875">
    <property type="entry name" value="Mur_ligase_C"/>
    <property type="match status" value="1"/>
</dbReference>
<dbReference type="GO" id="GO:0008841">
    <property type="term" value="F:dihydrofolate synthase activity"/>
    <property type="evidence" value="ECO:0007669"/>
    <property type="project" value="UniProtKB-EC"/>
</dbReference>
<evidence type="ECO:0000256" key="12">
    <source>
        <dbReference type="ARBA" id="ARBA00022842"/>
    </source>
</evidence>
<dbReference type="KEGG" id="kpd:CW740_06955"/>
<keyword evidence="11 21" id="KW-0067">ATP-binding</keyword>
<dbReference type="Proteomes" id="UP000232693">
    <property type="component" value="Chromosome"/>
</dbReference>
<dbReference type="InterPro" id="IPR036615">
    <property type="entry name" value="Mur_ligase_C_dom_sf"/>
</dbReference>
<evidence type="ECO:0000256" key="2">
    <source>
        <dbReference type="ARBA" id="ARBA00004799"/>
    </source>
</evidence>
<evidence type="ECO:0000256" key="21">
    <source>
        <dbReference type="PIRNR" id="PIRNR001563"/>
    </source>
</evidence>
<dbReference type="InterPro" id="IPR004101">
    <property type="entry name" value="Mur_ligase_C"/>
</dbReference>
<dbReference type="EC" id="6.3.2.17" evidence="6"/>
<evidence type="ECO:0000259" key="22">
    <source>
        <dbReference type="Pfam" id="PF02875"/>
    </source>
</evidence>
<dbReference type="SUPFAM" id="SSF53623">
    <property type="entry name" value="MurD-like peptide ligases, catalytic domain"/>
    <property type="match status" value="1"/>
</dbReference>
<dbReference type="AlphaFoldDB" id="A0A2K9AYQ2"/>
<sequence>MSASPDFETLDEWIAWLEQAHPIHQIELGLGRIKNVANKLGLDKLNAPVITVAGTNGKGTVVAALESLAIEHGLSVASYTSPHLLRFNERIKFDGQPVSDQELVEAFKYIAKNQGDVPLTYFEFTTLVAFWLFKSQPLELIVLEVGLGGRMDAVNIIDPDVAVITSIGLDHVAWLGDTLEKVAYEKAGIMRAKTPAIIADPQTAELLLPEAETRNAKSYLAQKDYHYIETGQSWNFNTDADGQKISLSGLANNDLLVTNLAGALEAFVLVYSAKTSEKAVVSSFHKLQFPGRFQYLSKEPAIIVDVAHNPDSARVLNNKLQQLKSRGIEKVSAICGMLKDKDIASCLSLCSEVDNWYCIDLPGPRGAKGEELLAKLPEFARTDAKSYHFLVDAFDDYWQHQQQNEALVVFGSFVTVSLMLESWHELEKKLATRKQYEA</sequence>
<comment type="catalytic activity">
    <reaction evidence="17">
        <text>(6S)-5,6,7,8-tetrahydrofolyl-(gamma-L-Glu)(n) + L-glutamate + ATP = (6S)-5,6,7,8-tetrahydrofolyl-(gamma-L-Glu)(n+1) + ADP + phosphate + H(+)</text>
        <dbReference type="Rhea" id="RHEA:10580"/>
        <dbReference type="Rhea" id="RHEA-COMP:14738"/>
        <dbReference type="Rhea" id="RHEA-COMP:14740"/>
        <dbReference type="ChEBI" id="CHEBI:15378"/>
        <dbReference type="ChEBI" id="CHEBI:29985"/>
        <dbReference type="ChEBI" id="CHEBI:30616"/>
        <dbReference type="ChEBI" id="CHEBI:43474"/>
        <dbReference type="ChEBI" id="CHEBI:141005"/>
        <dbReference type="ChEBI" id="CHEBI:456216"/>
        <dbReference type="EC" id="6.3.2.17"/>
    </reaction>
</comment>
<dbReference type="Gene3D" id="3.40.1190.10">
    <property type="entry name" value="Mur-like, catalytic domain"/>
    <property type="match status" value="1"/>
</dbReference>
<comment type="catalytic activity">
    <reaction evidence="18">
        <text>10-formyltetrahydrofolyl-(gamma-L-Glu)(n) + L-glutamate + ATP = 10-formyltetrahydrofolyl-(gamma-L-Glu)(n+1) + ADP + phosphate + H(+)</text>
        <dbReference type="Rhea" id="RHEA:51904"/>
        <dbReference type="Rhea" id="RHEA-COMP:13088"/>
        <dbReference type="Rhea" id="RHEA-COMP:14300"/>
        <dbReference type="ChEBI" id="CHEBI:15378"/>
        <dbReference type="ChEBI" id="CHEBI:29985"/>
        <dbReference type="ChEBI" id="CHEBI:30616"/>
        <dbReference type="ChEBI" id="CHEBI:43474"/>
        <dbReference type="ChEBI" id="CHEBI:134413"/>
        <dbReference type="ChEBI" id="CHEBI:456216"/>
        <dbReference type="EC" id="6.3.2.17"/>
    </reaction>
</comment>
<feature type="domain" description="Mur ligase C-terminal" evidence="22">
    <location>
        <begin position="291"/>
        <end position="413"/>
    </location>
</feature>
<proteinExistence type="inferred from homology"/>
<comment type="catalytic activity">
    <reaction evidence="20">
        <text>7,8-dihydropteroate + L-glutamate + ATP = 7,8-dihydrofolate + ADP + phosphate + H(+)</text>
        <dbReference type="Rhea" id="RHEA:23584"/>
        <dbReference type="ChEBI" id="CHEBI:15378"/>
        <dbReference type="ChEBI" id="CHEBI:17839"/>
        <dbReference type="ChEBI" id="CHEBI:29985"/>
        <dbReference type="ChEBI" id="CHEBI:30616"/>
        <dbReference type="ChEBI" id="CHEBI:43474"/>
        <dbReference type="ChEBI" id="CHEBI:57451"/>
        <dbReference type="ChEBI" id="CHEBI:456216"/>
        <dbReference type="EC" id="6.3.2.12"/>
    </reaction>
</comment>
<dbReference type="GO" id="GO:0005737">
    <property type="term" value="C:cytoplasm"/>
    <property type="evidence" value="ECO:0007669"/>
    <property type="project" value="TreeGrafter"/>
</dbReference>
<keyword evidence="12" id="KW-0460">Magnesium</keyword>
<dbReference type="SUPFAM" id="SSF53244">
    <property type="entry name" value="MurD-like peptide ligases, peptide-binding domain"/>
    <property type="match status" value="1"/>
</dbReference>
<dbReference type="GO" id="GO:0046654">
    <property type="term" value="P:tetrahydrofolate biosynthetic process"/>
    <property type="evidence" value="ECO:0007669"/>
    <property type="project" value="UniProtKB-UniPathway"/>
</dbReference>
<evidence type="ECO:0000256" key="18">
    <source>
        <dbReference type="ARBA" id="ARBA00047808"/>
    </source>
</evidence>
<evidence type="ECO:0000256" key="9">
    <source>
        <dbReference type="ARBA" id="ARBA00022723"/>
    </source>
</evidence>
<dbReference type="Pfam" id="PF08245">
    <property type="entry name" value="Mur_ligase_M"/>
    <property type="match status" value="1"/>
</dbReference>
<dbReference type="InterPro" id="IPR013221">
    <property type="entry name" value="Mur_ligase_cen"/>
</dbReference>
<keyword evidence="10 21" id="KW-0547">Nucleotide-binding</keyword>
<dbReference type="GO" id="GO:0046872">
    <property type="term" value="F:metal ion binding"/>
    <property type="evidence" value="ECO:0007669"/>
    <property type="project" value="UniProtKB-KW"/>
</dbReference>
<comment type="catalytic activity">
    <reaction evidence="19">
        <text>(6R)-5,10-methylenetetrahydrofolyl-(gamma-L-Glu)(n) + L-glutamate + ATP = (6R)-5,10-methylenetetrahydrofolyl-(gamma-L-Glu)(n+1) + ADP + phosphate + H(+)</text>
        <dbReference type="Rhea" id="RHEA:51912"/>
        <dbReference type="Rhea" id="RHEA-COMP:13257"/>
        <dbReference type="Rhea" id="RHEA-COMP:13258"/>
        <dbReference type="ChEBI" id="CHEBI:15378"/>
        <dbReference type="ChEBI" id="CHEBI:29985"/>
        <dbReference type="ChEBI" id="CHEBI:30616"/>
        <dbReference type="ChEBI" id="CHEBI:43474"/>
        <dbReference type="ChEBI" id="CHEBI:136572"/>
        <dbReference type="ChEBI" id="CHEBI:456216"/>
        <dbReference type="EC" id="6.3.2.17"/>
    </reaction>
</comment>
<keyword evidence="25" id="KW-1185">Reference proteome</keyword>
<dbReference type="NCBIfam" id="NF008101">
    <property type="entry name" value="PRK10846.1"/>
    <property type="match status" value="1"/>
</dbReference>
<dbReference type="GO" id="GO:0005524">
    <property type="term" value="F:ATP binding"/>
    <property type="evidence" value="ECO:0007669"/>
    <property type="project" value="UniProtKB-KW"/>
</dbReference>
<evidence type="ECO:0000256" key="7">
    <source>
        <dbReference type="ARBA" id="ARBA00019357"/>
    </source>
</evidence>
<evidence type="ECO:0000256" key="1">
    <source>
        <dbReference type="ARBA" id="ARBA00002714"/>
    </source>
</evidence>
<evidence type="ECO:0000256" key="13">
    <source>
        <dbReference type="ARBA" id="ARBA00022909"/>
    </source>
</evidence>
<dbReference type="PIRSF" id="PIRSF001563">
    <property type="entry name" value="Folylpolyglu_synth"/>
    <property type="match status" value="1"/>
</dbReference>
<dbReference type="Gene3D" id="3.90.190.20">
    <property type="entry name" value="Mur ligase, C-terminal domain"/>
    <property type="match status" value="1"/>
</dbReference>
<evidence type="ECO:0000256" key="17">
    <source>
        <dbReference type="ARBA" id="ARBA00047493"/>
    </source>
</evidence>
<evidence type="ECO:0000313" key="24">
    <source>
        <dbReference type="EMBL" id="AUD78999.1"/>
    </source>
</evidence>
<reference evidence="24 25" key="1">
    <citation type="submission" date="2017-12" db="EMBL/GenBank/DDBJ databases">
        <title>Kangiella profundi FT102 completed genome.</title>
        <authorList>
            <person name="Xu J."/>
            <person name="Wang J."/>
            <person name="Lu Y."/>
        </authorList>
    </citation>
    <scope>NUCLEOTIDE SEQUENCE [LARGE SCALE GENOMIC DNA]</scope>
    <source>
        <strain evidence="24 25">FT102</strain>
    </source>
</reference>
<evidence type="ECO:0000259" key="23">
    <source>
        <dbReference type="Pfam" id="PF08245"/>
    </source>
</evidence>
<protein>
    <recommendedName>
        <fullName evidence="7">Dihydrofolate synthase/folylpolyglutamate synthase</fullName>
        <ecNumber evidence="5">6.3.2.12</ecNumber>
        <ecNumber evidence="6">6.3.2.17</ecNumber>
    </recommendedName>
    <alternativeName>
        <fullName evidence="16">Folylpoly-gamma-glutamate synthetase-dihydrofolate synthetase</fullName>
    </alternativeName>
    <alternativeName>
        <fullName evidence="14">Folylpolyglutamate synthetase</fullName>
    </alternativeName>
    <alternativeName>
        <fullName evidence="15">Tetrahydrofolylpolyglutamate synthase</fullName>
    </alternativeName>
</protein>
<dbReference type="EMBL" id="CP025120">
    <property type="protein sequence ID" value="AUD78999.1"/>
    <property type="molecule type" value="Genomic_DNA"/>
</dbReference>
<keyword evidence="8 21" id="KW-0436">Ligase</keyword>
<keyword evidence="9" id="KW-0479">Metal-binding</keyword>
<evidence type="ECO:0000256" key="16">
    <source>
        <dbReference type="ARBA" id="ARBA00032510"/>
    </source>
</evidence>
<evidence type="ECO:0000256" key="11">
    <source>
        <dbReference type="ARBA" id="ARBA00022840"/>
    </source>
</evidence>
<keyword evidence="13" id="KW-0289">Folate biosynthesis</keyword>
<dbReference type="InterPro" id="IPR036565">
    <property type="entry name" value="Mur-like_cat_sf"/>
</dbReference>
<dbReference type="NCBIfam" id="TIGR01499">
    <property type="entry name" value="folC"/>
    <property type="match status" value="1"/>
</dbReference>
<evidence type="ECO:0000256" key="20">
    <source>
        <dbReference type="ARBA" id="ARBA00049161"/>
    </source>
</evidence>
<dbReference type="UniPathway" id="UPA00077">
    <property type="reaction ID" value="UER00157"/>
</dbReference>
<evidence type="ECO:0000256" key="10">
    <source>
        <dbReference type="ARBA" id="ARBA00022741"/>
    </source>
</evidence>
<evidence type="ECO:0000256" key="5">
    <source>
        <dbReference type="ARBA" id="ARBA00013023"/>
    </source>
</evidence>
<comment type="similarity">
    <text evidence="4 21">Belongs to the folylpolyglutamate synthase family.</text>
</comment>
<comment type="function">
    <text evidence="1">Functions in two distinct reactions of the de novo folate biosynthetic pathway. Catalyzes the addition of a glutamate residue to dihydropteroate (7,8-dihydropteroate or H2Pte) to form dihydrofolate (7,8-dihydrofolate monoglutamate or H2Pte-Glu). Also catalyzes successive additions of L-glutamate to tetrahydrofolate or 10-formyltetrahydrofolate or 5,10-methylenetetrahydrofolate, leading to folylpolyglutamate derivatives.</text>
</comment>
<organism evidence="24 25">
    <name type="scientific">Kangiella profundi</name>
    <dbReference type="NCBI Taxonomy" id="1561924"/>
    <lineage>
        <taxon>Bacteria</taxon>
        <taxon>Pseudomonadati</taxon>
        <taxon>Pseudomonadota</taxon>
        <taxon>Gammaproteobacteria</taxon>
        <taxon>Kangiellales</taxon>
        <taxon>Kangiellaceae</taxon>
        <taxon>Kangiella</taxon>
    </lineage>
</organism>
<evidence type="ECO:0000256" key="3">
    <source>
        <dbReference type="ARBA" id="ARBA00005150"/>
    </source>
</evidence>
<evidence type="ECO:0000256" key="14">
    <source>
        <dbReference type="ARBA" id="ARBA00030048"/>
    </source>
</evidence>
<comment type="pathway">
    <text evidence="3">Cofactor biosynthesis; tetrahydrofolylpolyglutamate biosynthesis.</text>
</comment>